<feature type="compositionally biased region" description="Polar residues" evidence="1">
    <location>
        <begin position="26"/>
        <end position="38"/>
    </location>
</feature>
<dbReference type="Proteomes" id="UP001151699">
    <property type="component" value="Chromosome C"/>
</dbReference>
<dbReference type="GO" id="GO:0003682">
    <property type="term" value="F:chromatin binding"/>
    <property type="evidence" value="ECO:0007669"/>
    <property type="project" value="TreeGrafter"/>
</dbReference>
<keyword evidence="4" id="KW-1185">Reference proteome</keyword>
<feature type="compositionally biased region" description="Polar residues" evidence="1">
    <location>
        <begin position="274"/>
        <end position="302"/>
    </location>
</feature>
<feature type="domain" description="SAM" evidence="2">
    <location>
        <begin position="317"/>
        <end position="380"/>
    </location>
</feature>
<feature type="region of interest" description="Disordered" evidence="1">
    <location>
        <begin position="269"/>
        <end position="318"/>
    </location>
</feature>
<feature type="compositionally biased region" description="Basic and acidic residues" evidence="1">
    <location>
        <begin position="217"/>
        <end position="237"/>
    </location>
</feature>
<feature type="region of interest" description="Disordered" evidence="1">
    <location>
        <begin position="1"/>
        <end position="38"/>
    </location>
</feature>
<gene>
    <name evidence="3" type="primary">ph-p</name>
    <name evidence="3" type="ORF">Bhyg_15134</name>
</gene>
<dbReference type="InterPro" id="IPR050548">
    <property type="entry name" value="PcG_chromatin_remod_factors"/>
</dbReference>
<reference evidence="3" key="1">
    <citation type="submission" date="2022-07" db="EMBL/GenBank/DDBJ databases">
        <authorList>
            <person name="Trinca V."/>
            <person name="Uliana J.V.C."/>
            <person name="Torres T.T."/>
            <person name="Ward R.J."/>
            <person name="Monesi N."/>
        </authorList>
    </citation>
    <scope>NUCLEOTIDE SEQUENCE</scope>
    <source>
        <strain evidence="3">HSMRA1968</strain>
        <tissue evidence="3">Whole embryos</tissue>
    </source>
</reference>
<dbReference type="GO" id="GO:0035102">
    <property type="term" value="C:PRC1 complex"/>
    <property type="evidence" value="ECO:0007669"/>
    <property type="project" value="TreeGrafter"/>
</dbReference>
<dbReference type="Gene3D" id="1.10.150.50">
    <property type="entry name" value="Transcription Factor, Ets-1"/>
    <property type="match status" value="1"/>
</dbReference>
<evidence type="ECO:0000313" key="4">
    <source>
        <dbReference type="Proteomes" id="UP001151699"/>
    </source>
</evidence>
<dbReference type="OrthoDB" id="2390104at2759"/>
<accession>A0A9Q0MR93</accession>
<dbReference type="GO" id="GO:0042393">
    <property type="term" value="F:histone binding"/>
    <property type="evidence" value="ECO:0007669"/>
    <property type="project" value="TreeGrafter"/>
</dbReference>
<dbReference type="PANTHER" id="PTHR12247:SF138">
    <property type="entry name" value="POLYHOMEOTIC DISTAL, ISOFORM A-RELATED"/>
    <property type="match status" value="1"/>
</dbReference>
<organism evidence="3 4">
    <name type="scientific">Pseudolycoriella hygida</name>
    <dbReference type="NCBI Taxonomy" id="35572"/>
    <lineage>
        <taxon>Eukaryota</taxon>
        <taxon>Metazoa</taxon>
        <taxon>Ecdysozoa</taxon>
        <taxon>Arthropoda</taxon>
        <taxon>Hexapoda</taxon>
        <taxon>Insecta</taxon>
        <taxon>Pterygota</taxon>
        <taxon>Neoptera</taxon>
        <taxon>Endopterygota</taxon>
        <taxon>Diptera</taxon>
        <taxon>Nematocera</taxon>
        <taxon>Sciaroidea</taxon>
        <taxon>Sciaridae</taxon>
        <taxon>Pseudolycoriella</taxon>
    </lineage>
</organism>
<dbReference type="Pfam" id="PF00536">
    <property type="entry name" value="SAM_1"/>
    <property type="match status" value="1"/>
</dbReference>
<dbReference type="InterPro" id="IPR001660">
    <property type="entry name" value="SAM"/>
</dbReference>
<sequence>MISEHYDNLQKEEEKLNNSINNNNSQVTSAVPNLKSDASNQLKVGQLQQGVHTVATSAGNNTPIATTPPATTPTTEDGKENEVTPMDTTPPEVDDTTKADSKSIDAAITPTTTAVRIETTSSWTTSTNSSTLTTTTNVADVSDCIGGTTSSSSISNGTTVPTTCNAASSPSNNLLNNNNKNEKGLPKAMVKPNVLTHVIGDYVIQEANEPFPLTRQRYPDDAADEPPRKRQAIEAVEKPATSCENCRKLESKSTKKKKSFCSPACAKAAKSTEEQTTQKSADQSAVNEPTTNGITPKQQPNAPSDVEPPLENRTNDRTPEAVAKWTVAEECSAHAEDFVNQEIDGQALLLLKEDNLVNVMQMKLGPAVKLVARVKAMFESNQDQ</sequence>
<dbReference type="PROSITE" id="PS50105">
    <property type="entry name" value="SAM_DOMAIN"/>
    <property type="match status" value="1"/>
</dbReference>
<evidence type="ECO:0000256" key="1">
    <source>
        <dbReference type="SAM" id="MobiDB-lite"/>
    </source>
</evidence>
<feature type="compositionally biased region" description="Low complexity" evidence="1">
    <location>
        <begin position="62"/>
        <end position="75"/>
    </location>
</feature>
<proteinExistence type="predicted"/>
<feature type="region of interest" description="Disordered" evidence="1">
    <location>
        <begin position="55"/>
        <end position="99"/>
    </location>
</feature>
<dbReference type="GO" id="GO:0045892">
    <property type="term" value="P:negative regulation of DNA-templated transcription"/>
    <property type="evidence" value="ECO:0007669"/>
    <property type="project" value="TreeGrafter"/>
</dbReference>
<name>A0A9Q0MR93_9DIPT</name>
<protein>
    <submittedName>
        <fullName evidence="3">Polyhomeotic-proximal chromatin protein</fullName>
    </submittedName>
</protein>
<dbReference type="PANTHER" id="PTHR12247">
    <property type="entry name" value="POLYCOMB GROUP PROTEIN"/>
    <property type="match status" value="1"/>
</dbReference>
<feature type="region of interest" description="Disordered" evidence="1">
    <location>
        <begin position="213"/>
        <end position="241"/>
    </location>
</feature>
<dbReference type="SUPFAM" id="SSF47769">
    <property type="entry name" value="SAM/Pointed domain"/>
    <property type="match status" value="1"/>
</dbReference>
<evidence type="ECO:0000259" key="2">
    <source>
        <dbReference type="PROSITE" id="PS50105"/>
    </source>
</evidence>
<dbReference type="EMBL" id="WJQU01000004">
    <property type="protein sequence ID" value="KAJ6636543.1"/>
    <property type="molecule type" value="Genomic_DNA"/>
</dbReference>
<dbReference type="AlphaFoldDB" id="A0A9Q0MR93"/>
<comment type="caution">
    <text evidence="3">The sequence shown here is derived from an EMBL/GenBank/DDBJ whole genome shotgun (WGS) entry which is preliminary data.</text>
</comment>
<dbReference type="InterPro" id="IPR013761">
    <property type="entry name" value="SAM/pointed_sf"/>
</dbReference>
<evidence type="ECO:0000313" key="3">
    <source>
        <dbReference type="EMBL" id="KAJ6636543.1"/>
    </source>
</evidence>
<feature type="compositionally biased region" description="Basic and acidic residues" evidence="1">
    <location>
        <begin position="1"/>
        <end position="16"/>
    </location>
</feature>